<dbReference type="RefSeq" id="WP_110346133.1">
    <property type="nucleotide sequence ID" value="NZ_QJHL01000001.1"/>
</dbReference>
<evidence type="ECO:0008006" key="5">
    <source>
        <dbReference type="Google" id="ProtNLM"/>
    </source>
</evidence>
<dbReference type="SMART" id="SM00698">
    <property type="entry name" value="MORN"/>
    <property type="match status" value="3"/>
</dbReference>
<dbReference type="AlphaFoldDB" id="A0A2V4C994"/>
<protein>
    <recommendedName>
        <fullName evidence="5">MORN repeat protein</fullName>
    </recommendedName>
</protein>
<feature type="chain" id="PRO_5015882202" description="MORN repeat protein" evidence="2">
    <location>
        <begin position="19"/>
        <end position="309"/>
    </location>
</feature>
<evidence type="ECO:0000256" key="1">
    <source>
        <dbReference type="ARBA" id="ARBA00022737"/>
    </source>
</evidence>
<keyword evidence="4" id="KW-1185">Reference proteome</keyword>
<evidence type="ECO:0000313" key="3">
    <source>
        <dbReference type="EMBL" id="PXY47132.1"/>
    </source>
</evidence>
<comment type="caution">
    <text evidence="3">The sequence shown here is derived from an EMBL/GenBank/DDBJ whole genome shotgun (WGS) entry which is preliminary data.</text>
</comment>
<dbReference type="Proteomes" id="UP000247681">
    <property type="component" value="Unassembled WGS sequence"/>
</dbReference>
<dbReference type="SUPFAM" id="SSF82185">
    <property type="entry name" value="Histone H3 K4-specific methyltransferase SET7/9 N-terminal domain"/>
    <property type="match status" value="2"/>
</dbReference>
<feature type="signal peptide" evidence="2">
    <location>
        <begin position="1"/>
        <end position="18"/>
    </location>
</feature>
<keyword evidence="2" id="KW-0732">Signal</keyword>
<dbReference type="PANTHER" id="PTHR43215">
    <property type="entry name" value="RADIAL SPOKE HEAD 1 HOMOLOG"/>
    <property type="match status" value="1"/>
</dbReference>
<name>A0A2V4C994_9FLAO</name>
<reference evidence="3 4" key="1">
    <citation type="submission" date="2018-05" db="EMBL/GenBank/DDBJ databases">
        <title>Flavobacterium sp. strain IMCC34758, incomplete genome.</title>
        <authorList>
            <person name="Joung Y."/>
        </authorList>
    </citation>
    <scope>NUCLEOTIDE SEQUENCE [LARGE SCALE GENOMIC DNA]</scope>
    <source>
        <strain evidence="3 4">IMCC34758</strain>
    </source>
</reference>
<dbReference type="EMBL" id="QJHL01000001">
    <property type="protein sequence ID" value="PXY47132.1"/>
    <property type="molecule type" value="Genomic_DNA"/>
</dbReference>
<dbReference type="InterPro" id="IPR003409">
    <property type="entry name" value="MORN"/>
</dbReference>
<keyword evidence="1" id="KW-0677">Repeat</keyword>
<dbReference type="PANTHER" id="PTHR43215:SF14">
    <property type="entry name" value="RADIAL SPOKE HEAD 1 HOMOLOG"/>
    <property type="match status" value="1"/>
</dbReference>
<gene>
    <name evidence="3" type="ORF">DMB68_08290</name>
</gene>
<dbReference type="OrthoDB" id="977972at2"/>
<evidence type="ECO:0000313" key="4">
    <source>
        <dbReference type="Proteomes" id="UP000247681"/>
    </source>
</evidence>
<dbReference type="Gene3D" id="2.20.110.10">
    <property type="entry name" value="Histone H3 K4-specific methyltransferase SET7/9 N-terminal domain"/>
    <property type="match status" value="2"/>
</dbReference>
<dbReference type="Pfam" id="PF02493">
    <property type="entry name" value="MORN"/>
    <property type="match status" value="3"/>
</dbReference>
<proteinExistence type="predicted"/>
<organism evidence="3 4">
    <name type="scientific">Flavobacterium hydrophilum</name>
    <dbReference type="NCBI Taxonomy" id="2211445"/>
    <lineage>
        <taxon>Bacteria</taxon>
        <taxon>Pseudomonadati</taxon>
        <taxon>Bacteroidota</taxon>
        <taxon>Flavobacteriia</taxon>
        <taxon>Flavobacteriales</taxon>
        <taxon>Flavobacteriaceae</taxon>
        <taxon>Flavobacterium</taxon>
    </lineage>
</organism>
<accession>A0A2V4C994</accession>
<evidence type="ECO:0000256" key="2">
    <source>
        <dbReference type="SAM" id="SignalP"/>
    </source>
</evidence>
<sequence>MRKKIFILMFLIQIQVFAQCIAGNCKDGFGKYDFGFAVYEGNFKAGKPNGQGTMDYGGGDKFVGSFKNGQEDGDGQLFKKHIPQAVTYVNGKVKVRVVQTNIGSNAPAIEGCLQGDCYNGFGKIKFPSGNLYEGNFVYGVRNGQGKFVFASGNVLTATFKDNEPLQGSFFYFNEDTTFYGTFNDDGTPNSGDYKYPANRATVTVVNGVITNIDNPVAREAEEKAEKEKEGKICSKCGGKGMCQGAAYAQTTESYYTVNTYKSNGSLYSSSDGNVGRKTTMVKPPPTRCTQCDGTGKVFGGDQIIMSKRY</sequence>